<feature type="domain" description="MRG" evidence="6">
    <location>
        <begin position="95"/>
        <end position="139"/>
    </location>
</feature>
<gene>
    <name evidence="7" type="ORF">F8388_018758</name>
</gene>
<dbReference type="InterPro" id="IPR038217">
    <property type="entry name" value="MRG_C_sf"/>
</dbReference>
<dbReference type="PANTHER" id="PTHR10880">
    <property type="entry name" value="MORTALITY FACTOR 4-LIKE PROTEIN"/>
    <property type="match status" value="1"/>
</dbReference>
<dbReference type="PROSITE" id="PS51640">
    <property type="entry name" value="MRG"/>
    <property type="match status" value="1"/>
</dbReference>
<feature type="domain" description="MRG" evidence="6">
    <location>
        <begin position="9"/>
        <end position="64"/>
    </location>
</feature>
<evidence type="ECO:0000256" key="5">
    <source>
        <dbReference type="ARBA" id="ARBA00023242"/>
    </source>
</evidence>
<dbReference type="GO" id="GO:0000123">
    <property type="term" value="C:histone acetyltransferase complex"/>
    <property type="evidence" value="ECO:0007669"/>
    <property type="project" value="TreeGrafter"/>
</dbReference>
<keyword evidence="4" id="KW-0804">Transcription</keyword>
<organism evidence="7 8">
    <name type="scientific">Cannabis sativa</name>
    <name type="common">Hemp</name>
    <name type="synonym">Marijuana</name>
    <dbReference type="NCBI Taxonomy" id="3483"/>
    <lineage>
        <taxon>Eukaryota</taxon>
        <taxon>Viridiplantae</taxon>
        <taxon>Streptophyta</taxon>
        <taxon>Embryophyta</taxon>
        <taxon>Tracheophyta</taxon>
        <taxon>Spermatophyta</taxon>
        <taxon>Magnoliopsida</taxon>
        <taxon>eudicotyledons</taxon>
        <taxon>Gunneridae</taxon>
        <taxon>Pentapetalae</taxon>
        <taxon>rosids</taxon>
        <taxon>fabids</taxon>
        <taxon>Rosales</taxon>
        <taxon>Cannabaceae</taxon>
        <taxon>Cannabis</taxon>
    </lineage>
</organism>
<evidence type="ECO:0000313" key="7">
    <source>
        <dbReference type="EMBL" id="KAF4384006.1"/>
    </source>
</evidence>
<reference evidence="7 8" key="1">
    <citation type="journal article" date="2020" name="bioRxiv">
        <title>Sequence and annotation of 42 cannabis genomes reveals extensive copy number variation in cannabinoid synthesis and pathogen resistance genes.</title>
        <authorList>
            <person name="Mckernan K.J."/>
            <person name="Helbert Y."/>
            <person name="Kane L.T."/>
            <person name="Ebling H."/>
            <person name="Zhang L."/>
            <person name="Liu B."/>
            <person name="Eaton Z."/>
            <person name="Mclaughlin S."/>
            <person name="Kingan S."/>
            <person name="Baybayan P."/>
            <person name="Concepcion G."/>
            <person name="Jordan M."/>
            <person name="Riva A."/>
            <person name="Barbazuk W."/>
            <person name="Harkins T."/>
        </authorList>
    </citation>
    <scope>NUCLEOTIDE SEQUENCE [LARGE SCALE GENOMIC DNA]</scope>
    <source>
        <strain evidence="8">cv. Jamaican Lion 4</strain>
        <tissue evidence="7">Leaf</tissue>
    </source>
</reference>
<dbReference type="InterPro" id="IPR026541">
    <property type="entry name" value="MRG_dom"/>
</dbReference>
<evidence type="ECO:0000259" key="6">
    <source>
        <dbReference type="Pfam" id="PF05712"/>
    </source>
</evidence>
<proteinExistence type="predicted"/>
<name>A0A7J6GM66_CANSA</name>
<comment type="caution">
    <text evidence="7">The sequence shown here is derived from an EMBL/GenBank/DDBJ whole genome shotgun (WGS) entry which is preliminary data.</text>
</comment>
<sequence length="158" mass="18074">MLSCGFRSADSVHEIMKGLQCYFDKALPLRLLYSEERQQYERAMAAYDLTPSHVYGAEHLLRLFGFKGSMKGKMACLDLPVQKQDFFVGSNGWVVVLMPELLYHANMEEEALVELIENFNDFLKYLRMNQGACFRSDCYIADATDDTDSSTDKPEDIV</sequence>
<keyword evidence="3" id="KW-0805">Transcription regulation</keyword>
<dbReference type="Gene3D" id="1.10.274.30">
    <property type="entry name" value="MRG domain"/>
    <property type="match status" value="1"/>
</dbReference>
<comment type="subcellular location">
    <subcellularLocation>
        <location evidence="1">Nucleus</location>
    </subcellularLocation>
</comment>
<keyword evidence="5" id="KW-0539">Nucleus</keyword>
<dbReference type="InterPro" id="IPR008676">
    <property type="entry name" value="MRG"/>
</dbReference>
<dbReference type="AlphaFoldDB" id="A0A7J6GM66"/>
<dbReference type="GO" id="GO:0006325">
    <property type="term" value="P:chromatin organization"/>
    <property type="evidence" value="ECO:0007669"/>
    <property type="project" value="UniProtKB-KW"/>
</dbReference>
<evidence type="ECO:0000256" key="3">
    <source>
        <dbReference type="ARBA" id="ARBA00023015"/>
    </source>
</evidence>
<dbReference type="GO" id="GO:0005634">
    <property type="term" value="C:nucleus"/>
    <property type="evidence" value="ECO:0007669"/>
    <property type="project" value="UniProtKB-SubCell"/>
</dbReference>
<dbReference type="PANTHER" id="PTHR10880:SF44">
    <property type="entry name" value="PROTEIN MRG2"/>
    <property type="match status" value="1"/>
</dbReference>
<evidence type="ECO:0000256" key="2">
    <source>
        <dbReference type="ARBA" id="ARBA00022853"/>
    </source>
</evidence>
<protein>
    <recommendedName>
        <fullName evidence="6">MRG domain-containing protein</fullName>
    </recommendedName>
</protein>
<dbReference type="Pfam" id="PF05712">
    <property type="entry name" value="MRG"/>
    <property type="match status" value="2"/>
</dbReference>
<dbReference type="Proteomes" id="UP000525078">
    <property type="component" value="Unassembled WGS sequence"/>
</dbReference>
<accession>A0A7J6GM66</accession>
<evidence type="ECO:0000256" key="1">
    <source>
        <dbReference type="ARBA" id="ARBA00004123"/>
    </source>
</evidence>
<dbReference type="GO" id="GO:0006355">
    <property type="term" value="P:regulation of DNA-templated transcription"/>
    <property type="evidence" value="ECO:0007669"/>
    <property type="project" value="InterPro"/>
</dbReference>
<keyword evidence="2" id="KW-0156">Chromatin regulator</keyword>
<dbReference type="EMBL" id="JAATIP010000050">
    <property type="protein sequence ID" value="KAF4384006.1"/>
    <property type="molecule type" value="Genomic_DNA"/>
</dbReference>
<evidence type="ECO:0000313" key="8">
    <source>
        <dbReference type="Proteomes" id="UP000525078"/>
    </source>
</evidence>
<evidence type="ECO:0000256" key="4">
    <source>
        <dbReference type="ARBA" id="ARBA00023163"/>
    </source>
</evidence>